<evidence type="ECO:0000256" key="5">
    <source>
        <dbReference type="ARBA" id="ARBA00023242"/>
    </source>
</evidence>
<evidence type="ECO:0000256" key="7">
    <source>
        <dbReference type="SAM" id="MobiDB-lite"/>
    </source>
</evidence>
<dbReference type="PANTHER" id="PTHR12228">
    <property type="entry name" value="TRANSCRIPTION INITIATION FACTOR TFIID 55 KD SUBUNIT-RELATED"/>
    <property type="match status" value="1"/>
</dbReference>
<evidence type="ECO:0000313" key="10">
    <source>
        <dbReference type="Proteomes" id="UP001566132"/>
    </source>
</evidence>
<accession>A0ABD1F191</accession>
<keyword evidence="4" id="KW-0804">Transcription</keyword>
<dbReference type="Pfam" id="PF04658">
    <property type="entry name" value="TAFII55_N"/>
    <property type="match status" value="1"/>
</dbReference>
<dbReference type="InterPro" id="IPR037817">
    <property type="entry name" value="TAF7"/>
</dbReference>
<dbReference type="AlphaFoldDB" id="A0ABD1F191"/>
<feature type="domain" description="TAFII55 protein conserved region" evidence="8">
    <location>
        <begin position="15"/>
        <end position="174"/>
    </location>
</feature>
<feature type="coiled-coil region" evidence="6">
    <location>
        <begin position="307"/>
        <end position="371"/>
    </location>
</feature>
<feature type="region of interest" description="Disordered" evidence="7">
    <location>
        <begin position="237"/>
        <end position="259"/>
    </location>
</feature>
<dbReference type="CDD" id="cd08047">
    <property type="entry name" value="TAF7"/>
    <property type="match status" value="1"/>
</dbReference>
<evidence type="ECO:0000256" key="2">
    <source>
        <dbReference type="ARBA" id="ARBA00009368"/>
    </source>
</evidence>
<dbReference type="GO" id="GO:0005634">
    <property type="term" value="C:nucleus"/>
    <property type="evidence" value="ECO:0007669"/>
    <property type="project" value="UniProtKB-SubCell"/>
</dbReference>
<protein>
    <recommendedName>
        <fullName evidence="8">TAFII55 protein conserved region domain-containing protein</fullName>
    </recommendedName>
</protein>
<comment type="caution">
    <text evidence="9">The sequence shown here is derived from an EMBL/GenBank/DDBJ whole genome shotgun (WGS) entry which is preliminary data.</text>
</comment>
<dbReference type="Proteomes" id="UP001566132">
    <property type="component" value="Unassembled WGS sequence"/>
</dbReference>
<sequence>MYSKNKEVDDGPAELESQFVLRLPLDPARVLREALRNCENLKDRFTIKIENDMRHAEVRLDHWLLPAKVVDLPTIIESLKTIDNKSFYKTADVCQMLLCKEDEDQTTDEESTQKKKKDPNKVDKKYLWPHGVTPPTKNVRKRRFRKTLKKKYVEAPEIEKEVKRLLRIDNDAVSVKWEVINEDDENKVNKGTVVIKKEVIDPELQPKVAEDDIFGGAVSDSEDEDAHLNVLDVIDENSQNSGEDSHLTDSNSVMQNSSSDRKLITEFSREMFESSPAMLQDLDYYPSSSNMTYSEQNVSFSNSNLTRDSVETKLDDLNSELNDIKTRRIEQEMKIESIENLALRQRFQSNVERLLQEQIEKEHDISQLQELLKQMD</sequence>
<name>A0ABD1F191_HYPHA</name>
<evidence type="ECO:0000256" key="6">
    <source>
        <dbReference type="SAM" id="Coils"/>
    </source>
</evidence>
<feature type="region of interest" description="Disordered" evidence="7">
    <location>
        <begin position="102"/>
        <end position="140"/>
    </location>
</feature>
<comment type="subcellular location">
    <subcellularLocation>
        <location evidence="1">Nucleus</location>
    </subcellularLocation>
</comment>
<reference evidence="9 10" key="1">
    <citation type="submission" date="2024-05" db="EMBL/GenBank/DDBJ databases">
        <title>Genetic variation in Jamaican populations of the coffee berry borer (Hypothenemus hampei).</title>
        <authorList>
            <person name="Errbii M."/>
            <person name="Myrie A."/>
        </authorList>
    </citation>
    <scope>NUCLEOTIDE SEQUENCE [LARGE SCALE GENOMIC DNA]</scope>
    <source>
        <strain evidence="9">JA-Hopewell-2020-01-JO</strain>
        <tissue evidence="9">Whole body</tissue>
    </source>
</reference>
<gene>
    <name evidence="9" type="ORF">ABEB36_003830</name>
</gene>
<dbReference type="InterPro" id="IPR006751">
    <property type="entry name" value="TAFII55_prot_cons_reg"/>
</dbReference>
<evidence type="ECO:0000313" key="9">
    <source>
        <dbReference type="EMBL" id="KAL1509024.1"/>
    </source>
</evidence>
<keyword evidence="6" id="KW-0175">Coiled coil</keyword>
<keyword evidence="10" id="KW-1185">Reference proteome</keyword>
<dbReference type="EMBL" id="JBDJPC010000003">
    <property type="protein sequence ID" value="KAL1509024.1"/>
    <property type="molecule type" value="Genomic_DNA"/>
</dbReference>
<keyword evidence="5" id="KW-0539">Nucleus</keyword>
<comment type="similarity">
    <text evidence="2">Belongs to the TAF7 family.</text>
</comment>
<dbReference type="PANTHER" id="PTHR12228:SF0">
    <property type="entry name" value="TATA-BOX BINDING PROTEIN ASSOCIATED FACTOR 7"/>
    <property type="match status" value="1"/>
</dbReference>
<keyword evidence="3" id="KW-0805">Transcription regulation</keyword>
<evidence type="ECO:0000259" key="8">
    <source>
        <dbReference type="SMART" id="SM01370"/>
    </source>
</evidence>
<organism evidence="9 10">
    <name type="scientific">Hypothenemus hampei</name>
    <name type="common">Coffee berry borer</name>
    <dbReference type="NCBI Taxonomy" id="57062"/>
    <lineage>
        <taxon>Eukaryota</taxon>
        <taxon>Metazoa</taxon>
        <taxon>Ecdysozoa</taxon>
        <taxon>Arthropoda</taxon>
        <taxon>Hexapoda</taxon>
        <taxon>Insecta</taxon>
        <taxon>Pterygota</taxon>
        <taxon>Neoptera</taxon>
        <taxon>Endopterygota</taxon>
        <taxon>Coleoptera</taxon>
        <taxon>Polyphaga</taxon>
        <taxon>Cucujiformia</taxon>
        <taxon>Curculionidae</taxon>
        <taxon>Scolytinae</taxon>
        <taxon>Hypothenemus</taxon>
    </lineage>
</organism>
<proteinExistence type="inferred from homology"/>
<dbReference type="SMART" id="SM01370">
    <property type="entry name" value="TAFII55_N"/>
    <property type="match status" value="1"/>
</dbReference>
<evidence type="ECO:0000256" key="3">
    <source>
        <dbReference type="ARBA" id="ARBA00023015"/>
    </source>
</evidence>
<feature type="compositionally biased region" description="Polar residues" evidence="7">
    <location>
        <begin position="237"/>
        <end position="258"/>
    </location>
</feature>
<evidence type="ECO:0000256" key="1">
    <source>
        <dbReference type="ARBA" id="ARBA00004123"/>
    </source>
</evidence>
<evidence type="ECO:0000256" key="4">
    <source>
        <dbReference type="ARBA" id="ARBA00023163"/>
    </source>
</evidence>